<evidence type="ECO:0000313" key="3">
    <source>
        <dbReference type="Proteomes" id="UP001597458"/>
    </source>
</evidence>
<organism evidence="2 3">
    <name type="scientific">Terrilactibacillus laevilacticus</name>
    <dbReference type="NCBI Taxonomy" id="1380157"/>
    <lineage>
        <taxon>Bacteria</taxon>
        <taxon>Bacillati</taxon>
        <taxon>Bacillota</taxon>
        <taxon>Bacilli</taxon>
        <taxon>Bacillales</taxon>
        <taxon>Bacillaceae</taxon>
        <taxon>Terrilactibacillus</taxon>
    </lineage>
</organism>
<comment type="caution">
    <text evidence="2">The sequence shown here is derived from an EMBL/GenBank/DDBJ whole genome shotgun (WGS) entry which is preliminary data.</text>
</comment>
<keyword evidence="1" id="KW-1133">Transmembrane helix</keyword>
<feature type="transmembrane region" description="Helical" evidence="1">
    <location>
        <begin position="6"/>
        <end position="24"/>
    </location>
</feature>
<dbReference type="EMBL" id="JBHUMR010000008">
    <property type="protein sequence ID" value="MFD2617185.1"/>
    <property type="molecule type" value="Genomic_DNA"/>
</dbReference>
<name>A0ABW5PQM9_9BACI</name>
<evidence type="ECO:0008006" key="4">
    <source>
        <dbReference type="Google" id="ProtNLM"/>
    </source>
</evidence>
<gene>
    <name evidence="2" type="ORF">ACFSTF_07655</name>
</gene>
<keyword evidence="1" id="KW-0472">Membrane</keyword>
<accession>A0ABW5PQM9</accession>
<feature type="transmembrane region" description="Helical" evidence="1">
    <location>
        <begin position="45"/>
        <end position="61"/>
    </location>
</feature>
<sequence>MIIFRMLLFIFGFACIIYSITNILSNPRLAFKNVIQQKLFKKIRLIGVLGLLFILFGWLLGSG</sequence>
<protein>
    <recommendedName>
        <fullName evidence="4">DUF2909 domain-containing protein</fullName>
    </recommendedName>
</protein>
<keyword evidence="1" id="KW-0812">Transmembrane</keyword>
<dbReference type="Proteomes" id="UP001597458">
    <property type="component" value="Unassembled WGS sequence"/>
</dbReference>
<dbReference type="RefSeq" id="WP_141189004.1">
    <property type="nucleotide sequence ID" value="NZ_JBHUMR010000008.1"/>
</dbReference>
<reference evidence="3" key="1">
    <citation type="journal article" date="2019" name="Int. J. Syst. Evol. Microbiol.">
        <title>The Global Catalogue of Microorganisms (GCM) 10K type strain sequencing project: providing services to taxonomists for standard genome sequencing and annotation.</title>
        <authorList>
            <consortium name="The Broad Institute Genomics Platform"/>
            <consortium name="The Broad Institute Genome Sequencing Center for Infectious Disease"/>
            <person name="Wu L."/>
            <person name="Ma J."/>
        </authorList>
    </citation>
    <scope>NUCLEOTIDE SEQUENCE [LARGE SCALE GENOMIC DNA]</scope>
    <source>
        <strain evidence="3">TISTR 2241</strain>
    </source>
</reference>
<proteinExistence type="predicted"/>
<keyword evidence="3" id="KW-1185">Reference proteome</keyword>
<evidence type="ECO:0000313" key="2">
    <source>
        <dbReference type="EMBL" id="MFD2617185.1"/>
    </source>
</evidence>
<evidence type="ECO:0000256" key="1">
    <source>
        <dbReference type="SAM" id="Phobius"/>
    </source>
</evidence>